<evidence type="ECO:0000256" key="1">
    <source>
        <dbReference type="SAM" id="Coils"/>
    </source>
</evidence>
<protein>
    <submittedName>
        <fullName evidence="2">Uncharacterized protein</fullName>
    </submittedName>
</protein>
<keyword evidence="3" id="KW-1185">Reference proteome</keyword>
<keyword evidence="1" id="KW-0175">Coiled coil</keyword>
<comment type="caution">
    <text evidence="2">The sequence shown here is derived from an EMBL/GenBank/DDBJ whole genome shotgun (WGS) entry which is preliminary data.</text>
</comment>
<evidence type="ECO:0000313" key="2">
    <source>
        <dbReference type="EMBL" id="MFC6999571.1"/>
    </source>
</evidence>
<organism evidence="2 3">
    <name type="scientific">Rufibacter roseus</name>
    <dbReference type="NCBI Taxonomy" id="1567108"/>
    <lineage>
        <taxon>Bacteria</taxon>
        <taxon>Pseudomonadati</taxon>
        <taxon>Bacteroidota</taxon>
        <taxon>Cytophagia</taxon>
        <taxon>Cytophagales</taxon>
        <taxon>Hymenobacteraceae</taxon>
        <taxon>Rufibacter</taxon>
    </lineage>
</organism>
<dbReference type="EMBL" id="JBHSYQ010000016">
    <property type="protein sequence ID" value="MFC6999571.1"/>
    <property type="molecule type" value="Genomic_DNA"/>
</dbReference>
<reference evidence="3" key="1">
    <citation type="journal article" date="2019" name="Int. J. Syst. Evol. Microbiol.">
        <title>The Global Catalogue of Microorganisms (GCM) 10K type strain sequencing project: providing services to taxonomists for standard genome sequencing and annotation.</title>
        <authorList>
            <consortium name="The Broad Institute Genomics Platform"/>
            <consortium name="The Broad Institute Genome Sequencing Center for Infectious Disease"/>
            <person name="Wu L."/>
            <person name="Ma J."/>
        </authorList>
    </citation>
    <scope>NUCLEOTIDE SEQUENCE [LARGE SCALE GENOMIC DNA]</scope>
    <source>
        <strain evidence="3">CGMCC 4.7393</strain>
    </source>
</reference>
<sequence>MKNDEKQMELLVLQGQLQETLKGLKTEIESFERKRLDFKNLDHSYYLKQIADITAVYQKKISDQTYSMRVLMHK</sequence>
<feature type="coiled-coil region" evidence="1">
    <location>
        <begin position="14"/>
        <end position="41"/>
    </location>
</feature>
<name>A0ABW2DST1_9BACT</name>
<accession>A0ABW2DST1</accession>
<dbReference type="Proteomes" id="UP001596405">
    <property type="component" value="Unassembled WGS sequence"/>
</dbReference>
<proteinExistence type="predicted"/>
<dbReference type="RefSeq" id="WP_066621182.1">
    <property type="nucleotide sequence ID" value="NZ_JBHSYQ010000016.1"/>
</dbReference>
<evidence type="ECO:0000313" key="3">
    <source>
        <dbReference type="Proteomes" id="UP001596405"/>
    </source>
</evidence>
<gene>
    <name evidence="2" type="ORF">ACFQHR_18185</name>
</gene>